<evidence type="ECO:0000256" key="2">
    <source>
        <dbReference type="ARBA" id="ARBA00012438"/>
    </source>
</evidence>
<keyword evidence="3" id="KW-0597">Phosphoprotein</keyword>
<dbReference type="EC" id="2.7.13.3" evidence="2"/>
<dbReference type="PANTHER" id="PTHR24421">
    <property type="entry name" value="NITRATE/NITRITE SENSOR PROTEIN NARX-RELATED"/>
    <property type="match status" value="1"/>
</dbReference>
<keyword evidence="7" id="KW-0067">ATP-binding</keyword>
<evidence type="ECO:0000256" key="7">
    <source>
        <dbReference type="ARBA" id="ARBA00022840"/>
    </source>
</evidence>
<dbReference type="Proteomes" id="UP001595699">
    <property type="component" value="Unassembled WGS sequence"/>
</dbReference>
<evidence type="ECO:0000259" key="10">
    <source>
        <dbReference type="Pfam" id="PF07730"/>
    </source>
</evidence>
<gene>
    <name evidence="11" type="ORF">ACFOUW_14655</name>
</gene>
<protein>
    <recommendedName>
        <fullName evidence="2">histidine kinase</fullName>
        <ecNumber evidence="2">2.7.13.3</ecNumber>
    </recommendedName>
</protein>
<dbReference type="Pfam" id="PF07730">
    <property type="entry name" value="HisKA_3"/>
    <property type="match status" value="1"/>
</dbReference>
<keyword evidence="4" id="KW-0808">Transferase</keyword>
<dbReference type="Gene3D" id="3.30.565.10">
    <property type="entry name" value="Histidine kinase-like ATPase, C-terminal domain"/>
    <property type="match status" value="1"/>
</dbReference>
<feature type="domain" description="Signal transduction histidine kinase subgroup 3 dimerisation and phosphoacceptor" evidence="10">
    <location>
        <begin position="188"/>
        <end position="252"/>
    </location>
</feature>
<keyword evidence="8" id="KW-0902">Two-component regulatory system</keyword>
<keyword evidence="9" id="KW-0472">Membrane</keyword>
<feature type="transmembrane region" description="Helical" evidence="9">
    <location>
        <begin position="20"/>
        <end position="37"/>
    </location>
</feature>
<organism evidence="11 12">
    <name type="scientific">Tenggerimyces flavus</name>
    <dbReference type="NCBI Taxonomy" id="1708749"/>
    <lineage>
        <taxon>Bacteria</taxon>
        <taxon>Bacillati</taxon>
        <taxon>Actinomycetota</taxon>
        <taxon>Actinomycetes</taxon>
        <taxon>Propionibacteriales</taxon>
        <taxon>Nocardioidaceae</taxon>
        <taxon>Tenggerimyces</taxon>
    </lineage>
</organism>
<proteinExistence type="predicted"/>
<dbReference type="EMBL" id="JBHRZH010000012">
    <property type="protein sequence ID" value="MFC3762080.1"/>
    <property type="molecule type" value="Genomic_DNA"/>
</dbReference>
<feature type="transmembrane region" description="Helical" evidence="9">
    <location>
        <begin position="106"/>
        <end position="127"/>
    </location>
</feature>
<evidence type="ECO:0000256" key="4">
    <source>
        <dbReference type="ARBA" id="ARBA00022679"/>
    </source>
</evidence>
<evidence type="ECO:0000256" key="6">
    <source>
        <dbReference type="ARBA" id="ARBA00022777"/>
    </source>
</evidence>
<comment type="caution">
    <text evidence="11">The sequence shown here is derived from an EMBL/GenBank/DDBJ whole genome shotgun (WGS) entry which is preliminary data.</text>
</comment>
<evidence type="ECO:0000313" key="11">
    <source>
        <dbReference type="EMBL" id="MFC3762080.1"/>
    </source>
</evidence>
<evidence type="ECO:0000313" key="12">
    <source>
        <dbReference type="Proteomes" id="UP001595699"/>
    </source>
</evidence>
<feature type="transmembrane region" description="Helical" evidence="9">
    <location>
        <begin position="133"/>
        <end position="155"/>
    </location>
</feature>
<dbReference type="CDD" id="cd16917">
    <property type="entry name" value="HATPase_UhpB-NarQ-NarX-like"/>
    <property type="match status" value="1"/>
</dbReference>
<evidence type="ECO:0000256" key="9">
    <source>
        <dbReference type="SAM" id="Phobius"/>
    </source>
</evidence>
<accession>A0ABV7Y9T0</accession>
<dbReference type="InterPro" id="IPR050482">
    <property type="entry name" value="Sensor_HK_TwoCompSys"/>
</dbReference>
<sequence length="385" mass="40792">MTETVPSRRRRGWRDWATDFGLFALAAAYGVVWLGILEEEGVPESVLFFEQILGIVGLAAIWFRRRWPVGIAIALIPLSSIGDVIDGAQLVALFTVALYRPVKTTLLVAGASMAGFATFLVVYSFVGPQPDEPLGVVVAFNAVLTFGVVGWGLFIRHRRQLVLTLEERAVRAEAEAKLRAEQSQARAREDIAREMHDVLGHRLSLLSVHAGALEFRPDAPPAEIAKAAGVIRASAHQALQDLREVIGVLRAPVAGELPTPTLADVHRLVTEASQSGSVVELRSSVSGTVPDGLGRTAYRIVQEGLTNARKHAPLAPVTILLSGSPGTGLSVEVQNPAAEASAPGAGSGQGLLGLAERAALAAGRLEYGPTADGGFRLAGWLPWPA</sequence>
<reference evidence="12" key="1">
    <citation type="journal article" date="2019" name="Int. J. Syst. Evol. Microbiol.">
        <title>The Global Catalogue of Microorganisms (GCM) 10K type strain sequencing project: providing services to taxonomists for standard genome sequencing and annotation.</title>
        <authorList>
            <consortium name="The Broad Institute Genomics Platform"/>
            <consortium name="The Broad Institute Genome Sequencing Center for Infectious Disease"/>
            <person name="Wu L."/>
            <person name="Ma J."/>
        </authorList>
    </citation>
    <scope>NUCLEOTIDE SEQUENCE [LARGE SCALE GENOMIC DNA]</scope>
    <source>
        <strain evidence="12">CGMCC 4.7241</strain>
    </source>
</reference>
<dbReference type="SUPFAM" id="SSF55874">
    <property type="entry name" value="ATPase domain of HSP90 chaperone/DNA topoisomerase II/histidine kinase"/>
    <property type="match status" value="1"/>
</dbReference>
<evidence type="ECO:0000256" key="1">
    <source>
        <dbReference type="ARBA" id="ARBA00000085"/>
    </source>
</evidence>
<evidence type="ECO:0000256" key="5">
    <source>
        <dbReference type="ARBA" id="ARBA00022741"/>
    </source>
</evidence>
<evidence type="ECO:0000256" key="8">
    <source>
        <dbReference type="ARBA" id="ARBA00023012"/>
    </source>
</evidence>
<dbReference type="PANTHER" id="PTHR24421:SF10">
    <property type="entry name" value="NITRATE_NITRITE SENSOR PROTEIN NARQ"/>
    <property type="match status" value="1"/>
</dbReference>
<name>A0ABV7Y9T0_9ACTN</name>
<dbReference type="Gene3D" id="1.20.5.1930">
    <property type="match status" value="1"/>
</dbReference>
<comment type="catalytic activity">
    <reaction evidence="1">
        <text>ATP + protein L-histidine = ADP + protein N-phospho-L-histidine.</text>
        <dbReference type="EC" id="2.7.13.3"/>
    </reaction>
</comment>
<dbReference type="InterPro" id="IPR011712">
    <property type="entry name" value="Sig_transdc_His_kin_sub3_dim/P"/>
</dbReference>
<keyword evidence="9" id="KW-1133">Transmembrane helix</keyword>
<keyword evidence="9" id="KW-0812">Transmembrane</keyword>
<keyword evidence="12" id="KW-1185">Reference proteome</keyword>
<keyword evidence="5" id="KW-0547">Nucleotide-binding</keyword>
<evidence type="ECO:0000256" key="3">
    <source>
        <dbReference type="ARBA" id="ARBA00022553"/>
    </source>
</evidence>
<feature type="transmembrane region" description="Helical" evidence="9">
    <location>
        <begin position="69"/>
        <end position="99"/>
    </location>
</feature>
<dbReference type="RefSeq" id="WP_205120624.1">
    <property type="nucleotide sequence ID" value="NZ_JAFBCM010000001.1"/>
</dbReference>
<feature type="transmembrane region" description="Helical" evidence="9">
    <location>
        <begin position="46"/>
        <end position="63"/>
    </location>
</feature>
<dbReference type="GO" id="GO:0016301">
    <property type="term" value="F:kinase activity"/>
    <property type="evidence" value="ECO:0007669"/>
    <property type="project" value="UniProtKB-KW"/>
</dbReference>
<dbReference type="InterPro" id="IPR036890">
    <property type="entry name" value="HATPase_C_sf"/>
</dbReference>
<keyword evidence="6 11" id="KW-0418">Kinase</keyword>